<dbReference type="Gene3D" id="3.40.50.1820">
    <property type="entry name" value="alpha/beta hydrolase"/>
    <property type="match status" value="1"/>
</dbReference>
<evidence type="ECO:0000259" key="3">
    <source>
        <dbReference type="Pfam" id="PF17667"/>
    </source>
</evidence>
<dbReference type="Pfam" id="PF00144">
    <property type="entry name" value="Beta-lactamase"/>
    <property type="match status" value="1"/>
</dbReference>
<feature type="domain" description="Beta-lactamase-like ARB-00930-like C-terminal" evidence="4">
    <location>
        <begin position="1121"/>
        <end position="1260"/>
    </location>
</feature>
<dbReference type="Pfam" id="PF26335">
    <property type="entry name" value="ARB_00930_C"/>
    <property type="match status" value="1"/>
</dbReference>
<dbReference type="SUPFAM" id="SSF56112">
    <property type="entry name" value="Protein kinase-like (PK-like)"/>
    <property type="match status" value="1"/>
</dbReference>
<dbReference type="OrthoDB" id="10250282at2759"/>
<dbReference type="STRING" id="5539.A0A3E2HE22"/>
<dbReference type="Pfam" id="PF17667">
    <property type="entry name" value="Pkinase_fungal"/>
    <property type="match status" value="1"/>
</dbReference>
<feature type="signal peptide" evidence="1">
    <location>
        <begin position="1"/>
        <end position="18"/>
    </location>
</feature>
<feature type="non-terminal residue" evidence="5">
    <location>
        <position position="1261"/>
    </location>
</feature>
<evidence type="ECO:0000259" key="2">
    <source>
        <dbReference type="Pfam" id="PF00144"/>
    </source>
</evidence>
<dbReference type="Proteomes" id="UP000258309">
    <property type="component" value="Unassembled WGS sequence"/>
</dbReference>
<dbReference type="Gene3D" id="3.40.710.10">
    <property type="entry name" value="DD-peptidase/beta-lactamase superfamily"/>
    <property type="match status" value="1"/>
</dbReference>
<evidence type="ECO:0008006" key="7">
    <source>
        <dbReference type="Google" id="ProtNLM"/>
    </source>
</evidence>
<dbReference type="PANTHER" id="PTHR38248">
    <property type="entry name" value="FUNK1 6"/>
    <property type="match status" value="1"/>
</dbReference>
<keyword evidence="6" id="KW-1185">Reference proteome</keyword>
<feature type="non-terminal residue" evidence="5">
    <location>
        <position position="1"/>
    </location>
</feature>
<feature type="domain" description="Fungal-type protein kinase" evidence="3">
    <location>
        <begin position="438"/>
        <end position="649"/>
    </location>
</feature>
<dbReference type="EMBL" id="NCSJ02000072">
    <property type="protein sequence ID" value="RFU31615.1"/>
    <property type="molecule type" value="Genomic_DNA"/>
</dbReference>
<accession>A0A3E2HE22</accession>
<dbReference type="InterPro" id="IPR001466">
    <property type="entry name" value="Beta-lactam-related"/>
</dbReference>
<evidence type="ECO:0000313" key="5">
    <source>
        <dbReference type="EMBL" id="RFU31615.1"/>
    </source>
</evidence>
<dbReference type="AlphaFoldDB" id="A0A3E2HE22"/>
<sequence length="1261" mass="138914">MKSVAVFILAGGFTLTAASQFHPFPSRLLGRQSTAYNGTNNVSAPALFPLSTDDYFSFYFTEILALANGGGSATSEVLRAVSQILPGDYESVYNEFNYLADAIHDVARSVNVTKNPVSAREAYFRASSYYRAAEFFLHGNISDPRIYTLWDSVLTDFDIAISLLDIPGERVNVSAMSENGTKFTVPITFYKAHNDCTKAPTLLVGNGYDAAQEDSYHYIGLGALSRGWNVATYEGPPPAHGPPPAATGLYSGLVERRNSSSVVPHLARRCGLFTHCLNGNILRRLAGAAGREQGAPSRGQPSMIDSFIEGNVTAFDTLWNELEVLPSVPTDLRWLIAQSKWSFNTNSPSDWLTQLNQFALTPDVAKAINVPVFLAKAQNDTLTLTQPEQAEAVFTQAGKNTTFHEFTTVLGAGEHCSLGAEPQLAQVIFDWLYVVGVGPGIRLEGQPIASQKAVVFRGTACYRGRRNKSTDWEYVVKFAWPSDKRQREGRLLKLATERRVTGIAQWFHHEQISIDGSLDTIASLQNERNAEQNAEQNVKEDESHKSDVLSIQEPDLDTAQPLHAYKSVIELLEVFRDVIAGHRSLLEDGKILHREISENNIIITKPAAEGGPKRRLIDLDLTKELDSTPSGASHRTGTIQFMSIRSLNRIYFTLRILIDITMAFRLSGILWASLVISTSAVVFDQTIDLSLLGPIYLPAANRNFQAWDDAKTQAAAALNKIIQTGNSTYGPLDNKGTSFSTSVFDLICNEPLFDFHFEAPELIGSYTKGKLTDNTVYRTGSLGKLLVMYAWMVDIGDSIFTDPITKYISKLDDASYSYENPLLQTKWGEVTIGSLASQISGIGRDVSIGDIALEESMLDDILSGFPPLPNDTIINCSAMGHNPPAQDHVSNMLPTNDPQAKFEPRELLAEVISHPPVFPSYTSPTYSNMAYILLGFAYENITGKSINQGQLDFAQILGMNSTTPTPPGDNVDAIIPRNNTYAQWNYDGGIQDPAGGQFTSTKDLITWGQVILTNKLISPVMTRRWMKPITFTSQWEAAVGAPWEIYRLPIPVNTIVNTSRLLDSYCKSRDIGRYSTFFCLIPDYNIGITVMAAGDNPHPQVQPIRGTLVDIFYNAAEAASKHQAKNAFTGTFKSTNLNSSITLAVDGGPGIVIKQWISNGTDFLTSQLYAAYDDFRLYPTELKIQGFDSLTYYKFHMEALAQNGIPYGGDPWDGSNDYWFQLDSTSYNVLSPDAFVVGFDQDGMVQKLASQALRTAMVRST</sequence>
<evidence type="ECO:0000256" key="1">
    <source>
        <dbReference type="SAM" id="SignalP"/>
    </source>
</evidence>
<dbReference type="PANTHER" id="PTHR38248:SF2">
    <property type="entry name" value="FUNK1 11"/>
    <property type="match status" value="1"/>
</dbReference>
<dbReference type="InterPro" id="IPR040976">
    <property type="entry name" value="Pkinase_fungal"/>
</dbReference>
<dbReference type="Gene3D" id="1.20.1440.110">
    <property type="entry name" value="acylaminoacyl peptidase"/>
    <property type="match status" value="1"/>
</dbReference>
<proteinExistence type="predicted"/>
<feature type="chain" id="PRO_5017676257" description="Non-specific serine/threonine protein kinase" evidence="1">
    <location>
        <begin position="19"/>
        <end position="1261"/>
    </location>
</feature>
<name>A0A3E2HE22_SCYLI</name>
<protein>
    <recommendedName>
        <fullName evidence="7">Non-specific serine/threonine protein kinase</fullName>
    </recommendedName>
</protein>
<dbReference type="InterPro" id="IPR012338">
    <property type="entry name" value="Beta-lactam/transpept-like"/>
</dbReference>
<dbReference type="InterPro" id="IPR011009">
    <property type="entry name" value="Kinase-like_dom_sf"/>
</dbReference>
<feature type="domain" description="Beta-lactamase-related" evidence="2">
    <location>
        <begin position="770"/>
        <end position="1100"/>
    </location>
</feature>
<reference evidence="5 6" key="1">
    <citation type="submission" date="2018-05" db="EMBL/GenBank/DDBJ databases">
        <title>Draft genome sequence of Scytalidium lignicola DSM 105466, a ubiquitous saprotrophic fungus.</title>
        <authorList>
            <person name="Buettner E."/>
            <person name="Gebauer A.M."/>
            <person name="Hofrichter M."/>
            <person name="Liers C."/>
            <person name="Kellner H."/>
        </authorList>
    </citation>
    <scope>NUCLEOTIDE SEQUENCE [LARGE SCALE GENOMIC DNA]</scope>
    <source>
        <strain evidence="5 6">DSM 105466</strain>
    </source>
</reference>
<gene>
    <name evidence="5" type="ORF">B7463_g4741</name>
</gene>
<keyword evidence="1" id="KW-0732">Signal</keyword>
<dbReference type="InterPro" id="IPR029058">
    <property type="entry name" value="AB_hydrolase_fold"/>
</dbReference>
<dbReference type="SUPFAM" id="SSF53474">
    <property type="entry name" value="alpha/beta-Hydrolases"/>
    <property type="match status" value="1"/>
</dbReference>
<comment type="caution">
    <text evidence="5">The sequence shown here is derived from an EMBL/GenBank/DDBJ whole genome shotgun (WGS) entry which is preliminary data.</text>
</comment>
<evidence type="ECO:0000259" key="4">
    <source>
        <dbReference type="Pfam" id="PF26335"/>
    </source>
</evidence>
<dbReference type="SUPFAM" id="SSF56601">
    <property type="entry name" value="beta-lactamase/transpeptidase-like"/>
    <property type="match status" value="1"/>
</dbReference>
<organism evidence="5 6">
    <name type="scientific">Scytalidium lignicola</name>
    <name type="common">Hyphomycete</name>
    <dbReference type="NCBI Taxonomy" id="5539"/>
    <lineage>
        <taxon>Eukaryota</taxon>
        <taxon>Fungi</taxon>
        <taxon>Dikarya</taxon>
        <taxon>Ascomycota</taxon>
        <taxon>Pezizomycotina</taxon>
        <taxon>Leotiomycetes</taxon>
        <taxon>Leotiomycetes incertae sedis</taxon>
        <taxon>Scytalidium</taxon>
    </lineage>
</organism>
<dbReference type="InterPro" id="IPR058664">
    <property type="entry name" value="ARB_00930-like_C"/>
</dbReference>
<dbReference type="Gene3D" id="1.10.510.10">
    <property type="entry name" value="Transferase(Phosphotransferase) domain 1"/>
    <property type="match status" value="1"/>
</dbReference>
<evidence type="ECO:0000313" key="6">
    <source>
        <dbReference type="Proteomes" id="UP000258309"/>
    </source>
</evidence>